<dbReference type="GO" id="GO:0006508">
    <property type="term" value="P:proteolysis"/>
    <property type="evidence" value="ECO:0007669"/>
    <property type="project" value="UniProtKB-KW"/>
</dbReference>
<dbReference type="PRINTS" id="PR00722">
    <property type="entry name" value="CHYMOTRYPSIN"/>
</dbReference>
<protein>
    <submittedName>
        <fullName evidence="3">Serine protease filzig</fullName>
    </submittedName>
</protein>
<gene>
    <name evidence="3" type="primary">flz</name>
    <name evidence="3" type="ORF">CEXT_379851</name>
</gene>
<dbReference type="Gene3D" id="2.40.10.10">
    <property type="entry name" value="Trypsin-like serine proteases"/>
    <property type="match status" value="1"/>
</dbReference>
<dbReference type="Pfam" id="PF00089">
    <property type="entry name" value="Trypsin"/>
    <property type="match status" value="1"/>
</dbReference>
<evidence type="ECO:0000313" key="3">
    <source>
        <dbReference type="EMBL" id="GIX73499.1"/>
    </source>
</evidence>
<dbReference type="InterPro" id="IPR009003">
    <property type="entry name" value="Peptidase_S1_PA"/>
</dbReference>
<organism evidence="3 4">
    <name type="scientific">Caerostris extrusa</name>
    <name type="common">Bark spider</name>
    <name type="synonym">Caerostris bankana</name>
    <dbReference type="NCBI Taxonomy" id="172846"/>
    <lineage>
        <taxon>Eukaryota</taxon>
        <taxon>Metazoa</taxon>
        <taxon>Ecdysozoa</taxon>
        <taxon>Arthropoda</taxon>
        <taxon>Chelicerata</taxon>
        <taxon>Arachnida</taxon>
        <taxon>Araneae</taxon>
        <taxon>Araneomorphae</taxon>
        <taxon>Entelegynae</taxon>
        <taxon>Araneoidea</taxon>
        <taxon>Araneidae</taxon>
        <taxon>Caerostris</taxon>
    </lineage>
</organism>
<dbReference type="InterPro" id="IPR001314">
    <property type="entry name" value="Peptidase_S1A"/>
</dbReference>
<dbReference type="GO" id="GO:0004252">
    <property type="term" value="F:serine-type endopeptidase activity"/>
    <property type="evidence" value="ECO:0007669"/>
    <property type="project" value="InterPro"/>
</dbReference>
<dbReference type="PROSITE" id="PS00134">
    <property type="entry name" value="TRYPSIN_HIS"/>
    <property type="match status" value="1"/>
</dbReference>
<accession>A0AAV4MRN0</accession>
<name>A0AAV4MRN0_CAEEX</name>
<dbReference type="FunFam" id="2.40.10.10:FF:000068">
    <property type="entry name" value="transmembrane protease serine 2"/>
    <property type="match status" value="1"/>
</dbReference>
<dbReference type="PANTHER" id="PTHR24252:SF8">
    <property type="entry name" value="ACROSIN"/>
    <property type="match status" value="1"/>
</dbReference>
<dbReference type="EMBL" id="BPLR01002418">
    <property type="protein sequence ID" value="GIX73499.1"/>
    <property type="molecule type" value="Genomic_DNA"/>
</dbReference>
<keyword evidence="3" id="KW-0645">Protease</keyword>
<evidence type="ECO:0000256" key="1">
    <source>
        <dbReference type="ARBA" id="ARBA00023157"/>
    </source>
</evidence>
<dbReference type="InterPro" id="IPR043504">
    <property type="entry name" value="Peptidase_S1_PA_chymotrypsin"/>
</dbReference>
<dbReference type="InterPro" id="IPR018114">
    <property type="entry name" value="TRYPSIN_HIS"/>
</dbReference>
<dbReference type="PANTHER" id="PTHR24252">
    <property type="entry name" value="ACROSIN-RELATED"/>
    <property type="match status" value="1"/>
</dbReference>
<dbReference type="AlphaFoldDB" id="A0AAV4MRN0"/>
<feature type="domain" description="Peptidase S1" evidence="2">
    <location>
        <begin position="178"/>
        <end position="282"/>
    </location>
</feature>
<keyword evidence="4" id="KW-1185">Reference proteome</keyword>
<sequence length="282" mass="31370">MKTTPEVIEGNTSPFTTFNEELSESTTSSPILVSNVENVTVPLFFQTTTTTNLNTEISSITSPLESFIYNFSQNAETSQIVDFTSIIELFIKNSSNQSYETPTVFIHETTTALTTEAFNLNFTSQDEKVALESNATDFSTQVYTTPISTTISVSNIDANKWNYKKDCGIRLMQGIGRIVGGKNTYFGKWPWQALVKEATWLGLFVKNKCGGVLITAKYVLTAAHCQPGFLASLLVVLGTHDLAETFDNKASIIRNVKRMVVHRHYNPQTFENDLALLEMESP</sequence>
<keyword evidence="1" id="KW-1015">Disulfide bond</keyword>
<dbReference type="Proteomes" id="UP001054945">
    <property type="component" value="Unassembled WGS sequence"/>
</dbReference>
<dbReference type="SUPFAM" id="SSF50494">
    <property type="entry name" value="Trypsin-like serine proteases"/>
    <property type="match status" value="1"/>
</dbReference>
<reference evidence="3 4" key="1">
    <citation type="submission" date="2021-06" db="EMBL/GenBank/DDBJ databases">
        <title>Caerostris extrusa draft genome.</title>
        <authorList>
            <person name="Kono N."/>
            <person name="Arakawa K."/>
        </authorList>
    </citation>
    <scope>NUCLEOTIDE SEQUENCE [LARGE SCALE GENOMIC DNA]</scope>
</reference>
<proteinExistence type="predicted"/>
<keyword evidence="3" id="KW-0378">Hydrolase</keyword>
<dbReference type="PROSITE" id="PS50240">
    <property type="entry name" value="TRYPSIN_DOM"/>
    <property type="match status" value="1"/>
</dbReference>
<evidence type="ECO:0000259" key="2">
    <source>
        <dbReference type="PROSITE" id="PS50240"/>
    </source>
</evidence>
<comment type="caution">
    <text evidence="3">The sequence shown here is derived from an EMBL/GenBank/DDBJ whole genome shotgun (WGS) entry which is preliminary data.</text>
</comment>
<evidence type="ECO:0000313" key="4">
    <source>
        <dbReference type="Proteomes" id="UP001054945"/>
    </source>
</evidence>
<dbReference type="InterPro" id="IPR001254">
    <property type="entry name" value="Trypsin_dom"/>
</dbReference>